<dbReference type="Proteomes" id="UP000514752">
    <property type="component" value="Chromosome"/>
</dbReference>
<accession>A0A7D7NCL4</accession>
<dbReference type="PANTHER" id="PTHR31793">
    <property type="entry name" value="4-HYDROXYBENZOYL-COA THIOESTERASE FAMILY MEMBER"/>
    <property type="match status" value="1"/>
</dbReference>
<dbReference type="GO" id="GO:0047617">
    <property type="term" value="F:fatty acyl-CoA hydrolase activity"/>
    <property type="evidence" value="ECO:0007669"/>
    <property type="project" value="TreeGrafter"/>
</dbReference>
<protein>
    <submittedName>
        <fullName evidence="3">Thioesterase family protein</fullName>
    </submittedName>
</protein>
<dbReference type="Pfam" id="PF13279">
    <property type="entry name" value="4HBT_2"/>
    <property type="match status" value="1"/>
</dbReference>
<gene>
    <name evidence="3" type="ORF">H3L94_03880</name>
</gene>
<name>A0A7D7NCL4_9NEIS</name>
<dbReference type="Gene3D" id="3.10.129.10">
    <property type="entry name" value="Hotdog Thioesterase"/>
    <property type="match status" value="1"/>
</dbReference>
<sequence>MSALQRIQVPMPDTVAFETELTVCIGDINYGNHLANDAVLRLAHEARIRFLAAHGCSELDVFGAGLIMADAAVQYCAQAFHGDVLQVQVAVGHIGSAGFALYTRFCRRSDGVEIARVKNGLVFFDYADQRVAKTPPAFRERFGAAAAE</sequence>
<dbReference type="RefSeq" id="WP_182122731.1">
    <property type="nucleotide sequence ID" value="NZ_CP059567.1"/>
</dbReference>
<comment type="similarity">
    <text evidence="1">Belongs to the 4-hydroxybenzoyl-CoA thioesterase family.</text>
</comment>
<evidence type="ECO:0000313" key="3">
    <source>
        <dbReference type="EMBL" id="QMT41176.1"/>
    </source>
</evidence>
<proteinExistence type="inferred from homology"/>
<evidence type="ECO:0000256" key="1">
    <source>
        <dbReference type="ARBA" id="ARBA00005953"/>
    </source>
</evidence>
<dbReference type="InterPro" id="IPR029069">
    <property type="entry name" value="HotDog_dom_sf"/>
</dbReference>
<dbReference type="EMBL" id="CP059567">
    <property type="protein sequence ID" value="QMT41176.1"/>
    <property type="molecule type" value="Genomic_DNA"/>
</dbReference>
<dbReference type="SUPFAM" id="SSF54637">
    <property type="entry name" value="Thioesterase/thiol ester dehydrase-isomerase"/>
    <property type="match status" value="1"/>
</dbReference>
<dbReference type="KEGG" id="nsg:H3L94_03880"/>
<reference evidence="3 4" key="1">
    <citation type="submission" date="2020-07" db="EMBL/GenBank/DDBJ databases">
        <title>Genomic diversity of species in the Neisseriaceae family.</title>
        <authorList>
            <person name="Vincent A.T."/>
            <person name="Bernet E."/>
            <person name="Veyrier F.J."/>
        </authorList>
    </citation>
    <scope>NUCLEOTIDE SEQUENCE [LARGE SCALE GENOMIC DNA]</scope>
    <source>
        <strain evidence="3 4">DSM 22244</strain>
    </source>
</reference>
<dbReference type="InterPro" id="IPR050563">
    <property type="entry name" value="4-hydroxybenzoyl-CoA_TE"/>
</dbReference>
<keyword evidence="2" id="KW-0378">Hydrolase</keyword>
<evidence type="ECO:0000313" key="4">
    <source>
        <dbReference type="Proteomes" id="UP000514752"/>
    </source>
</evidence>
<evidence type="ECO:0000256" key="2">
    <source>
        <dbReference type="ARBA" id="ARBA00022801"/>
    </source>
</evidence>
<dbReference type="PANTHER" id="PTHR31793:SF27">
    <property type="entry name" value="NOVEL THIOESTERASE SUPERFAMILY DOMAIN AND SAPOSIN A-TYPE DOMAIN CONTAINING PROTEIN (0610012H03RIK)"/>
    <property type="match status" value="1"/>
</dbReference>
<organism evidence="3 4">
    <name type="scientific">Neisseria shayeganii</name>
    <dbReference type="NCBI Taxonomy" id="607712"/>
    <lineage>
        <taxon>Bacteria</taxon>
        <taxon>Pseudomonadati</taxon>
        <taxon>Pseudomonadota</taxon>
        <taxon>Betaproteobacteria</taxon>
        <taxon>Neisseriales</taxon>
        <taxon>Neisseriaceae</taxon>
        <taxon>Neisseria</taxon>
    </lineage>
</organism>
<dbReference type="CDD" id="cd00586">
    <property type="entry name" value="4HBT"/>
    <property type="match status" value="1"/>
</dbReference>
<dbReference type="AlphaFoldDB" id="A0A7D7NCL4"/>